<reference evidence="2" key="1">
    <citation type="submission" date="2023-10" db="EMBL/GenBank/DDBJ databases">
        <title>Genome assembly of Pristionchus species.</title>
        <authorList>
            <person name="Yoshida K."/>
            <person name="Sommer R.J."/>
        </authorList>
    </citation>
    <scope>NUCLEOTIDE SEQUENCE</scope>
    <source>
        <strain evidence="2">RS0144</strain>
    </source>
</reference>
<evidence type="ECO:0000256" key="1">
    <source>
        <dbReference type="SAM" id="MobiDB-lite"/>
    </source>
</evidence>
<accession>A0AAV5SC76</accession>
<dbReference type="AlphaFoldDB" id="A0AAV5SC76"/>
<organism evidence="2 3">
    <name type="scientific">Pristionchus entomophagus</name>
    <dbReference type="NCBI Taxonomy" id="358040"/>
    <lineage>
        <taxon>Eukaryota</taxon>
        <taxon>Metazoa</taxon>
        <taxon>Ecdysozoa</taxon>
        <taxon>Nematoda</taxon>
        <taxon>Chromadorea</taxon>
        <taxon>Rhabditida</taxon>
        <taxon>Rhabditina</taxon>
        <taxon>Diplogasteromorpha</taxon>
        <taxon>Diplogasteroidea</taxon>
        <taxon>Neodiplogasteridae</taxon>
        <taxon>Pristionchus</taxon>
    </lineage>
</organism>
<dbReference type="Proteomes" id="UP001432027">
    <property type="component" value="Unassembled WGS sequence"/>
</dbReference>
<feature type="non-terminal residue" evidence="2">
    <location>
        <position position="1"/>
    </location>
</feature>
<sequence length="110" mass="12915">RMFIERKWEEWSESSATRAETRQPRSAQSDFIQKKNCRYSIDSCLFPPQLHLALLINRHWSTAHVIEHEIILVVAVLVVVLKVFQLSSERDATKKEEREKSLHGCPHSFE</sequence>
<feature type="region of interest" description="Disordered" evidence="1">
    <location>
        <begin position="90"/>
        <end position="110"/>
    </location>
</feature>
<keyword evidence="3" id="KW-1185">Reference proteome</keyword>
<feature type="non-terminal residue" evidence="2">
    <location>
        <position position="110"/>
    </location>
</feature>
<comment type="caution">
    <text evidence="2">The sequence shown here is derived from an EMBL/GenBank/DDBJ whole genome shotgun (WGS) entry which is preliminary data.</text>
</comment>
<gene>
    <name evidence="2" type="ORF">PENTCL1PPCAC_2655</name>
</gene>
<protein>
    <submittedName>
        <fullName evidence="2">Uncharacterized protein</fullName>
    </submittedName>
</protein>
<name>A0AAV5SC76_9BILA</name>
<proteinExistence type="predicted"/>
<evidence type="ECO:0000313" key="3">
    <source>
        <dbReference type="Proteomes" id="UP001432027"/>
    </source>
</evidence>
<dbReference type="EMBL" id="BTSX01000001">
    <property type="protein sequence ID" value="GMS80480.1"/>
    <property type="molecule type" value="Genomic_DNA"/>
</dbReference>
<feature type="compositionally biased region" description="Basic and acidic residues" evidence="1">
    <location>
        <begin position="90"/>
        <end position="102"/>
    </location>
</feature>
<evidence type="ECO:0000313" key="2">
    <source>
        <dbReference type="EMBL" id="GMS80480.1"/>
    </source>
</evidence>